<name>A0A1X7U333_AMPQE</name>
<organism evidence="3">
    <name type="scientific">Amphimedon queenslandica</name>
    <name type="common">Sponge</name>
    <dbReference type="NCBI Taxonomy" id="400682"/>
    <lineage>
        <taxon>Eukaryota</taxon>
        <taxon>Metazoa</taxon>
        <taxon>Porifera</taxon>
        <taxon>Demospongiae</taxon>
        <taxon>Heteroscleromorpha</taxon>
        <taxon>Haplosclerida</taxon>
        <taxon>Niphatidae</taxon>
        <taxon>Amphimedon</taxon>
    </lineage>
</organism>
<feature type="compositionally biased region" description="Basic and acidic residues" evidence="1">
    <location>
        <begin position="512"/>
        <end position="529"/>
    </location>
</feature>
<dbReference type="AlphaFoldDB" id="A0A1X7U333"/>
<reference evidence="3" key="2">
    <citation type="submission" date="2017-05" db="UniProtKB">
        <authorList>
            <consortium name="EnsemblMetazoa"/>
        </authorList>
    </citation>
    <scope>IDENTIFICATION</scope>
</reference>
<feature type="compositionally biased region" description="Low complexity" evidence="1">
    <location>
        <begin position="466"/>
        <end position="482"/>
    </location>
</feature>
<dbReference type="PANTHER" id="PTHR23034:SF2">
    <property type="entry name" value="GLUTAMATE-RICH PROTEIN 3"/>
    <property type="match status" value="1"/>
</dbReference>
<feature type="compositionally biased region" description="Low complexity" evidence="1">
    <location>
        <begin position="443"/>
        <end position="454"/>
    </location>
</feature>
<evidence type="ECO:0000259" key="2">
    <source>
        <dbReference type="Pfam" id="PF15257"/>
    </source>
</evidence>
<dbReference type="KEGG" id="aqu:105313977"/>
<dbReference type="EnsemblMetazoa" id="XM_020000737.1">
    <property type="protein sequence ID" value="XP_019856296.1"/>
    <property type="gene ID" value="LOC105313977"/>
</dbReference>
<dbReference type="EnsemblMetazoa" id="Aqu2.1.22297_001">
    <property type="protein sequence ID" value="Aqu2.1.22297_001"/>
    <property type="gene ID" value="Aqu2.1.22297"/>
</dbReference>
<dbReference type="STRING" id="400682.A0A1X7U333"/>
<dbReference type="InParanoid" id="A0A1X7U333"/>
<evidence type="ECO:0000313" key="4">
    <source>
        <dbReference type="Proteomes" id="UP000007879"/>
    </source>
</evidence>
<dbReference type="eggNOG" id="ENOG502QVG1">
    <property type="taxonomic scope" value="Eukaryota"/>
</dbReference>
<dbReference type="Pfam" id="PF15257">
    <property type="entry name" value="DUF4590"/>
    <property type="match status" value="1"/>
</dbReference>
<evidence type="ECO:0000313" key="3">
    <source>
        <dbReference type="EnsemblMetazoa" id="Aqu2.1.22297_001"/>
    </source>
</evidence>
<evidence type="ECO:0000256" key="1">
    <source>
        <dbReference type="SAM" id="MobiDB-lite"/>
    </source>
</evidence>
<protein>
    <recommendedName>
        <fullName evidence="2">DUF4590 domain-containing protein</fullName>
    </recommendedName>
</protein>
<feature type="compositionally biased region" description="Acidic residues" evidence="1">
    <location>
        <begin position="495"/>
        <end position="506"/>
    </location>
</feature>
<gene>
    <name evidence="3" type="primary">105313977</name>
</gene>
<feature type="compositionally biased region" description="Basic and acidic residues" evidence="1">
    <location>
        <begin position="347"/>
        <end position="373"/>
    </location>
</feature>
<feature type="compositionally biased region" description="Low complexity" evidence="1">
    <location>
        <begin position="334"/>
        <end position="346"/>
    </location>
</feature>
<dbReference type="InterPro" id="IPR048257">
    <property type="entry name" value="DUF4590"/>
</dbReference>
<feature type="domain" description="DUF4590" evidence="2">
    <location>
        <begin position="230"/>
        <end position="334"/>
    </location>
</feature>
<dbReference type="PANTHER" id="PTHR23034">
    <property type="entry name" value="GLUTAMATE-RICH PROTEIN 3"/>
    <property type="match status" value="1"/>
</dbReference>
<feature type="region of interest" description="Disordered" evidence="1">
    <location>
        <begin position="334"/>
        <end position="529"/>
    </location>
</feature>
<sequence>MHAKHQGPLESYNSLTDENLAGYFASSSRRHYLQRMGLITQDGRVLDEETIRRYHARNEHRARSKHAMSEALVNRVVELEKKRRAVLKKKMETLSKLELAEKVKHEASYPLGVALLGPSNSCPPQLSSTLKKRQEELGLSEEHFLQLNHMVNTTKSLPTSYISPYGRVHPPVPPPPTTASRTTNMQIRSGRIRRPQTAPAVSEINMRTNVELRFEYLGGGIKLMSVFDPRVYVEVHQQHCGGNNICLFKGKLLAKDQFTVTSKRHYGMPFGMSLYVNGLINCRISSCCEYKHKQGQVLGGGKSSANFRLLKVEGGQPCYLCKFGHANQSKLFPPAFKPKTTPVKTTVKIEEEIKTDGKEEGKREEDGKTAEEEKLSDDEYDDEDFEQEDDDEKKDGDEEIDGQEEEEREGGEKEEEGGGAGGEAYSSDFDSQQSQEEERKSSKASTLTSLSHASQNSPSPPPPPRSKSTSGSSKSSSRTPSPSHKEKDEPVPLEVAEEVVNVEENGELFNAVDKEEILGGKDKEKEEEK</sequence>
<proteinExistence type="predicted"/>
<feature type="compositionally biased region" description="Acidic residues" evidence="1">
    <location>
        <begin position="374"/>
        <end position="417"/>
    </location>
</feature>
<dbReference type="OrthoDB" id="120976at2759"/>
<reference evidence="4" key="1">
    <citation type="journal article" date="2010" name="Nature">
        <title>The Amphimedon queenslandica genome and the evolution of animal complexity.</title>
        <authorList>
            <person name="Srivastava M."/>
            <person name="Simakov O."/>
            <person name="Chapman J."/>
            <person name="Fahey B."/>
            <person name="Gauthier M.E."/>
            <person name="Mitros T."/>
            <person name="Richards G.S."/>
            <person name="Conaco C."/>
            <person name="Dacre M."/>
            <person name="Hellsten U."/>
            <person name="Larroux C."/>
            <person name="Putnam N.H."/>
            <person name="Stanke M."/>
            <person name="Adamska M."/>
            <person name="Darling A."/>
            <person name="Degnan S.M."/>
            <person name="Oakley T.H."/>
            <person name="Plachetzki D.C."/>
            <person name="Zhai Y."/>
            <person name="Adamski M."/>
            <person name="Calcino A."/>
            <person name="Cummins S.F."/>
            <person name="Goodstein D.M."/>
            <person name="Harris C."/>
            <person name="Jackson D.J."/>
            <person name="Leys S.P."/>
            <person name="Shu S."/>
            <person name="Woodcroft B.J."/>
            <person name="Vervoort M."/>
            <person name="Kosik K.S."/>
            <person name="Manning G."/>
            <person name="Degnan B.M."/>
            <person name="Rokhsar D.S."/>
        </authorList>
    </citation>
    <scope>NUCLEOTIDE SEQUENCE [LARGE SCALE GENOMIC DNA]</scope>
</reference>
<accession>A0A1X7U333</accession>
<keyword evidence="4" id="KW-1185">Reference proteome</keyword>
<dbReference type="InterPro" id="IPR027962">
    <property type="entry name" value="ERICH3"/>
</dbReference>
<dbReference type="Proteomes" id="UP000007879">
    <property type="component" value="Unassembled WGS sequence"/>
</dbReference>